<organism evidence="1 2">
    <name type="scientific">Acetobacter tropicalis</name>
    <dbReference type="NCBI Taxonomy" id="104102"/>
    <lineage>
        <taxon>Bacteria</taxon>
        <taxon>Pseudomonadati</taxon>
        <taxon>Pseudomonadota</taxon>
        <taxon>Alphaproteobacteria</taxon>
        <taxon>Acetobacterales</taxon>
        <taxon>Acetobacteraceae</taxon>
        <taxon>Acetobacter</taxon>
    </lineage>
</organism>
<accession>A0A252A5B9</accession>
<gene>
    <name evidence="1" type="ORF">HC62_13135</name>
</gene>
<sequence>MGRQRSEWIYSMCESAGWKIFLENEREALLRRAQKAGSVTIQQYPTCSEKEKKADYVNAGENEVRLNDRRQEE</sequence>
<proteinExistence type="predicted"/>
<dbReference type="Proteomes" id="UP000194565">
    <property type="component" value="Unassembled WGS sequence"/>
</dbReference>
<dbReference type="EMBL" id="JOMM01000045">
    <property type="protein sequence ID" value="OUI84591.1"/>
    <property type="molecule type" value="Genomic_DNA"/>
</dbReference>
<reference evidence="1 2" key="1">
    <citation type="submission" date="2014-06" db="EMBL/GenBank/DDBJ databases">
        <authorList>
            <person name="Ju J."/>
            <person name="Zhang J."/>
        </authorList>
    </citation>
    <scope>NUCLEOTIDE SEQUENCE [LARGE SCALE GENOMIC DNA]</scope>
    <source>
        <strain evidence="1">DmW_042</strain>
    </source>
</reference>
<protein>
    <submittedName>
        <fullName evidence="1">Uncharacterized protein</fullName>
    </submittedName>
</protein>
<evidence type="ECO:0000313" key="1">
    <source>
        <dbReference type="EMBL" id="OUI84591.1"/>
    </source>
</evidence>
<evidence type="ECO:0000313" key="2">
    <source>
        <dbReference type="Proteomes" id="UP000194565"/>
    </source>
</evidence>
<dbReference type="AlphaFoldDB" id="A0A252A5B9"/>
<comment type="caution">
    <text evidence="1">The sequence shown here is derived from an EMBL/GenBank/DDBJ whole genome shotgun (WGS) entry which is preliminary data.</text>
</comment>
<name>A0A252A5B9_9PROT</name>